<feature type="compositionally biased region" description="Basic residues" evidence="1">
    <location>
        <begin position="303"/>
        <end position="319"/>
    </location>
</feature>
<feature type="region of interest" description="Disordered" evidence="1">
    <location>
        <begin position="439"/>
        <end position="470"/>
    </location>
</feature>
<evidence type="ECO:0000259" key="4">
    <source>
        <dbReference type="Pfam" id="PF01683"/>
    </source>
</evidence>
<keyword evidence="2" id="KW-1133">Transmembrane helix</keyword>
<feature type="chain" id="PRO_5037542133" description="EB domain-containing protein" evidence="3">
    <location>
        <begin position="22"/>
        <end position="512"/>
    </location>
</feature>
<proteinExistence type="predicted"/>
<protein>
    <recommendedName>
        <fullName evidence="4">EB domain-containing protein</fullName>
    </recommendedName>
</protein>
<organism evidence="5 6">
    <name type="scientific">Dermatophagoides farinae</name>
    <name type="common">American house dust mite</name>
    <dbReference type="NCBI Taxonomy" id="6954"/>
    <lineage>
        <taxon>Eukaryota</taxon>
        <taxon>Metazoa</taxon>
        <taxon>Ecdysozoa</taxon>
        <taxon>Arthropoda</taxon>
        <taxon>Chelicerata</taxon>
        <taxon>Arachnida</taxon>
        <taxon>Acari</taxon>
        <taxon>Acariformes</taxon>
        <taxon>Sarcoptiformes</taxon>
        <taxon>Astigmata</taxon>
        <taxon>Psoroptidia</taxon>
        <taxon>Analgoidea</taxon>
        <taxon>Pyroglyphidae</taxon>
        <taxon>Dermatophagoidinae</taxon>
        <taxon>Dermatophagoides</taxon>
    </lineage>
</organism>
<feature type="compositionally biased region" description="Polar residues" evidence="1">
    <location>
        <begin position="320"/>
        <end position="335"/>
    </location>
</feature>
<keyword evidence="6" id="KW-1185">Reference proteome</keyword>
<feature type="domain" description="EB" evidence="4">
    <location>
        <begin position="157"/>
        <end position="206"/>
    </location>
</feature>
<evidence type="ECO:0000313" key="5">
    <source>
        <dbReference type="EMBL" id="KAH9518116.1"/>
    </source>
</evidence>
<keyword evidence="3" id="KW-0732">Signal</keyword>
<feature type="signal peptide" evidence="3">
    <location>
        <begin position="1"/>
        <end position="21"/>
    </location>
</feature>
<feature type="compositionally biased region" description="Low complexity" evidence="1">
    <location>
        <begin position="368"/>
        <end position="403"/>
    </location>
</feature>
<dbReference type="InterPro" id="IPR006149">
    <property type="entry name" value="EB_dom"/>
</dbReference>
<dbReference type="EMBL" id="ASGP02000003">
    <property type="protein sequence ID" value="KAH9518116.1"/>
    <property type="molecule type" value="Genomic_DNA"/>
</dbReference>
<feature type="region of interest" description="Disordered" evidence="1">
    <location>
        <begin position="291"/>
        <end position="335"/>
    </location>
</feature>
<name>A0A922I522_DERFA</name>
<feature type="region of interest" description="Disordered" evidence="1">
    <location>
        <begin position="368"/>
        <end position="427"/>
    </location>
</feature>
<accession>A0A922I522</accession>
<keyword evidence="2" id="KW-0472">Membrane</keyword>
<feature type="compositionally biased region" description="Polar residues" evidence="1">
    <location>
        <begin position="442"/>
        <end position="470"/>
    </location>
</feature>
<reference evidence="5" key="1">
    <citation type="submission" date="2013-05" db="EMBL/GenBank/DDBJ databases">
        <authorList>
            <person name="Yim A.K.Y."/>
            <person name="Chan T.F."/>
            <person name="Ji K.M."/>
            <person name="Liu X.Y."/>
            <person name="Zhou J.W."/>
            <person name="Li R.Q."/>
            <person name="Yang K.Y."/>
            <person name="Li J."/>
            <person name="Li M."/>
            <person name="Law P.T.W."/>
            <person name="Wu Y.L."/>
            <person name="Cai Z.L."/>
            <person name="Qin H."/>
            <person name="Bao Y."/>
            <person name="Leung R.K.K."/>
            <person name="Ng P.K.S."/>
            <person name="Zou J."/>
            <person name="Zhong X.J."/>
            <person name="Ran P.X."/>
            <person name="Zhong N.S."/>
            <person name="Liu Z.G."/>
            <person name="Tsui S.K.W."/>
        </authorList>
    </citation>
    <scope>NUCLEOTIDE SEQUENCE</scope>
    <source>
        <strain evidence="5">Derf</strain>
        <tissue evidence="5">Whole organism</tissue>
    </source>
</reference>
<dbReference type="Proteomes" id="UP000790347">
    <property type="component" value="Unassembled WGS sequence"/>
</dbReference>
<dbReference type="AlphaFoldDB" id="A0A922I522"/>
<feature type="compositionally biased region" description="Polar residues" evidence="1">
    <location>
        <begin position="404"/>
        <end position="427"/>
    </location>
</feature>
<evidence type="ECO:0000256" key="2">
    <source>
        <dbReference type="SAM" id="Phobius"/>
    </source>
</evidence>
<evidence type="ECO:0000256" key="1">
    <source>
        <dbReference type="SAM" id="MobiDB-lite"/>
    </source>
</evidence>
<gene>
    <name evidence="5" type="ORF">DERF_008713</name>
</gene>
<keyword evidence="2" id="KW-0812">Transmembrane</keyword>
<evidence type="ECO:0000313" key="6">
    <source>
        <dbReference type="Proteomes" id="UP000790347"/>
    </source>
</evidence>
<reference evidence="5" key="2">
    <citation type="journal article" date="2022" name="Res Sq">
        <title>Comparative Genomics Reveals Insights into the Divergent Evolution of Astigmatic Mites and Household Pest Adaptations.</title>
        <authorList>
            <person name="Xiong Q."/>
            <person name="Wan A.T.-Y."/>
            <person name="Liu X.-Y."/>
            <person name="Fung C.S.-H."/>
            <person name="Xiao X."/>
            <person name="Malainual N."/>
            <person name="Hou J."/>
            <person name="Wang L."/>
            <person name="Wang M."/>
            <person name="Yang K."/>
            <person name="Cui Y."/>
            <person name="Leung E."/>
            <person name="Nong W."/>
            <person name="Shin S.-K."/>
            <person name="Au S."/>
            <person name="Jeong K.Y."/>
            <person name="Chew F.T."/>
            <person name="Hui J."/>
            <person name="Leung T.F."/>
            <person name="Tungtrongchitr A."/>
            <person name="Zhong N."/>
            <person name="Liu Z."/>
            <person name="Tsui S."/>
        </authorList>
    </citation>
    <scope>NUCLEOTIDE SEQUENCE</scope>
    <source>
        <strain evidence="5">Derf</strain>
        <tissue evidence="5">Whole organism</tissue>
    </source>
</reference>
<sequence>MSSSWFLLLWLLMMMKNGLKTLNIQSSSSSSSSINLILIFIIMQSIILSSTSLFKCHFYCDAFSIQQQSKTMNKLSILNNNNTLPSSSSSSISYNNDNQSTIIEQLLLFRHKRDEEPAPIYGKGIAFWLGEHCENTCNRILFHVWCNSTTHRCECLQEYPVNVENKYCLKALQINDRCEYSEACRYLNPNSECNEQGFCKCLKGYFVKYDDEKESRICMAYDSPFFIRIGSTTFDFINKIEFITLFSLIISFILILILSMMVIKLMKKNKKLAKNDQPSFCDMIPPPPPVIMNAQPDRYNNQHSHHHHHHHHHPFHHHQTSSLQSTPSRSPFHQDYSLQEKTPISSYNIPPLPSNLNDFRRQSLSSLRSQSSLKSLSSFRSQHSYRVNNNNNNNNHSNQHQQHPMSSYHRTIHCQQQSKLRPPSHQTSYHDLRYTRQPLMASGSSPLDSQTDQSGFQLSNHLPTNPITSTNTIDRSRIKCANHRCGTGSKVRSEVCLVHNMPEMLQQQQQQN</sequence>
<comment type="caution">
    <text evidence="5">The sequence shown here is derived from an EMBL/GenBank/DDBJ whole genome shotgun (WGS) entry which is preliminary data.</text>
</comment>
<dbReference type="Pfam" id="PF01683">
    <property type="entry name" value="EB"/>
    <property type="match status" value="1"/>
</dbReference>
<evidence type="ECO:0000256" key="3">
    <source>
        <dbReference type="SAM" id="SignalP"/>
    </source>
</evidence>
<feature type="transmembrane region" description="Helical" evidence="2">
    <location>
        <begin position="242"/>
        <end position="263"/>
    </location>
</feature>